<evidence type="ECO:0008006" key="4">
    <source>
        <dbReference type="Google" id="ProtNLM"/>
    </source>
</evidence>
<dbReference type="GeneID" id="13698166"/>
<evidence type="ECO:0000256" key="1">
    <source>
        <dbReference type="SAM" id="Phobius"/>
    </source>
</evidence>
<dbReference type="RefSeq" id="WP_014965574.1">
    <property type="nucleotide sequence ID" value="NC_018656.1"/>
</dbReference>
<dbReference type="AlphaFoldDB" id="K0BCK6"/>
<dbReference type="KEGG" id="nir:NSED_07040"/>
<accession>K0BCK6</accession>
<protein>
    <recommendedName>
        <fullName evidence="4">Blue (Type1) copper domain-containing protein</fullName>
    </recommendedName>
</protein>
<feature type="transmembrane region" description="Helical" evidence="1">
    <location>
        <begin position="12"/>
        <end position="32"/>
    </location>
</feature>
<dbReference type="PATRIC" id="fig|1229909.8.peg.1549"/>
<gene>
    <name evidence="2" type="ORF">NSED_07040</name>
</gene>
<keyword evidence="1" id="KW-0472">Membrane</keyword>
<keyword evidence="1" id="KW-0812">Transmembrane</keyword>
<dbReference type="EMBL" id="CP003843">
    <property type="protein sequence ID" value="AFS83204.1"/>
    <property type="molecule type" value="Genomic_DNA"/>
</dbReference>
<name>K0BCK6_9ARCH</name>
<sequence length="226" mass="25650">MSIISKKMTIKSVYLSIIFVIYFSIFFSTAYAEPIVSIIIEKTAYEYCEKLFYIIEVSEITGEPAIIHIRDETGKGSSAIPIPIGGLQNLIPAAFPFEKEQFAPGKYFIDVEYNGVSATSEFEIIDSDNICIPGSIKQFIIGWINGEIPDGYFVDAIQKNVDPRLIDVPFEVNAENILEINMPSWVKENVGVWWVNDMISDKDFAQVFNYLFDKKIIKEKIEDDAI</sequence>
<reference evidence="2 3" key="1">
    <citation type="journal article" date="2012" name="J. Bacteriol.">
        <title>Draft Genome Sequence of an Ammonia-Oxidizing Archaeon, "Candidatus Nitrosopumilus sediminis" AR2, from Svalbard in the Arctic Circle.</title>
        <authorList>
            <person name="Park S.J."/>
            <person name="Kim J.G."/>
            <person name="Jung M.Y."/>
            <person name="Kim S.J."/>
            <person name="Cha I.T."/>
            <person name="Ghai R."/>
            <person name="Martin-Cuadrado A.B."/>
            <person name="Rodriguez-Valera F."/>
            <person name="Rhee S.K."/>
        </authorList>
    </citation>
    <scope>NUCLEOTIDE SEQUENCE [LARGE SCALE GENOMIC DNA]</scope>
    <source>
        <strain evidence="2 3">AR2</strain>
    </source>
</reference>
<proteinExistence type="predicted"/>
<dbReference type="Proteomes" id="UP000006100">
    <property type="component" value="Chromosome"/>
</dbReference>
<keyword evidence="1" id="KW-1133">Transmembrane helix</keyword>
<dbReference type="eggNOG" id="arCOG08778">
    <property type="taxonomic scope" value="Archaea"/>
</dbReference>
<dbReference type="HOGENOM" id="CLU_104045_0_0_2"/>
<keyword evidence="3" id="KW-1185">Reference proteome</keyword>
<dbReference type="STRING" id="1229909.NSED_07040"/>
<evidence type="ECO:0000313" key="2">
    <source>
        <dbReference type="EMBL" id="AFS83204.1"/>
    </source>
</evidence>
<evidence type="ECO:0000313" key="3">
    <source>
        <dbReference type="Proteomes" id="UP000006100"/>
    </source>
</evidence>
<organism evidence="2 3">
    <name type="scientific">Candidatus Nitrosopumilus sediminis</name>
    <dbReference type="NCBI Taxonomy" id="1229909"/>
    <lineage>
        <taxon>Archaea</taxon>
        <taxon>Nitrososphaerota</taxon>
        <taxon>Nitrososphaeria</taxon>
        <taxon>Nitrosopumilales</taxon>
        <taxon>Nitrosopumilaceae</taxon>
        <taxon>Nitrosopumilus</taxon>
    </lineage>
</organism>